<proteinExistence type="predicted"/>
<dbReference type="Gene3D" id="3.30.530.20">
    <property type="match status" value="1"/>
</dbReference>
<dbReference type="Pfam" id="PF10604">
    <property type="entry name" value="Polyketide_cyc2"/>
    <property type="match status" value="1"/>
</dbReference>
<dbReference type="SUPFAM" id="SSF55961">
    <property type="entry name" value="Bet v1-like"/>
    <property type="match status" value="1"/>
</dbReference>
<accession>A0A951UC18</accession>
<organism evidence="1 2">
    <name type="scientific">Symplocastrum torsivum CPER-KK1</name>
    <dbReference type="NCBI Taxonomy" id="450513"/>
    <lineage>
        <taxon>Bacteria</taxon>
        <taxon>Bacillati</taxon>
        <taxon>Cyanobacteriota</taxon>
        <taxon>Cyanophyceae</taxon>
        <taxon>Oscillatoriophycideae</taxon>
        <taxon>Oscillatoriales</taxon>
        <taxon>Microcoleaceae</taxon>
        <taxon>Symplocastrum</taxon>
    </lineage>
</organism>
<dbReference type="Proteomes" id="UP000753908">
    <property type="component" value="Unassembled WGS sequence"/>
</dbReference>
<gene>
    <name evidence="1" type="ORF">KME25_24045</name>
</gene>
<evidence type="ECO:0000313" key="1">
    <source>
        <dbReference type="EMBL" id="MBW4547484.1"/>
    </source>
</evidence>
<dbReference type="InterPro" id="IPR019587">
    <property type="entry name" value="Polyketide_cyclase/dehydratase"/>
</dbReference>
<protein>
    <submittedName>
        <fullName evidence="1">SRPBCC family protein</fullName>
    </submittedName>
</protein>
<dbReference type="EMBL" id="JAHHIF010000042">
    <property type="protein sequence ID" value="MBW4547484.1"/>
    <property type="molecule type" value="Genomic_DNA"/>
</dbReference>
<comment type="caution">
    <text evidence="1">The sequence shown here is derived from an EMBL/GenBank/DDBJ whole genome shotgun (WGS) entry which is preliminary data.</text>
</comment>
<name>A0A951UC18_9CYAN</name>
<reference evidence="1" key="2">
    <citation type="journal article" date="2022" name="Microbiol. Resour. Announc.">
        <title>Metagenome Sequencing to Explore Phylogenomics of Terrestrial Cyanobacteria.</title>
        <authorList>
            <person name="Ward R.D."/>
            <person name="Stajich J.E."/>
            <person name="Johansen J.R."/>
            <person name="Huntemann M."/>
            <person name="Clum A."/>
            <person name="Foster B."/>
            <person name="Foster B."/>
            <person name="Roux S."/>
            <person name="Palaniappan K."/>
            <person name="Varghese N."/>
            <person name="Mukherjee S."/>
            <person name="Reddy T.B.K."/>
            <person name="Daum C."/>
            <person name="Copeland A."/>
            <person name="Chen I.A."/>
            <person name="Ivanova N.N."/>
            <person name="Kyrpides N.C."/>
            <person name="Shapiro N."/>
            <person name="Eloe-Fadrosh E.A."/>
            <person name="Pietrasiak N."/>
        </authorList>
    </citation>
    <scope>NUCLEOTIDE SEQUENCE</scope>
    <source>
        <strain evidence="1">CPER-KK1</strain>
    </source>
</reference>
<dbReference type="AlphaFoldDB" id="A0A951UC18"/>
<sequence>MSNTQVFEQSIQIKASATAVERCITDQALMHRWLNPALRCEPIGDWSTEIGSRSRFVIQIPLVQPTLKSIVVEREPGLVVWEFKGFFQGRDRWECQPAQKGTRLLNRFEFAIPNPLVSWGFNTFAANWTQNDMKAQLRRLKRVAEETYLGMK</sequence>
<evidence type="ECO:0000313" key="2">
    <source>
        <dbReference type="Proteomes" id="UP000753908"/>
    </source>
</evidence>
<dbReference type="InterPro" id="IPR023393">
    <property type="entry name" value="START-like_dom_sf"/>
</dbReference>
<reference evidence="1" key="1">
    <citation type="submission" date="2021-05" db="EMBL/GenBank/DDBJ databases">
        <authorList>
            <person name="Pietrasiak N."/>
            <person name="Ward R."/>
            <person name="Stajich J.E."/>
            <person name="Kurbessoian T."/>
        </authorList>
    </citation>
    <scope>NUCLEOTIDE SEQUENCE</scope>
    <source>
        <strain evidence="1">CPER-KK1</strain>
    </source>
</reference>
<dbReference type="CDD" id="cd07812">
    <property type="entry name" value="SRPBCC"/>
    <property type="match status" value="1"/>
</dbReference>